<sequence>MKNLLVLVAGAAIALGATVLAPTLPAALRSALGLAPAVQPFAPAQAAPPKAGGGGHGTGGGHAHGSGEAHGDEAPEGTVRMTEEQVAAARIEVAEAGPGAVARRVALPGTVAANADRLAHVPARVAGIVTALNKRLGEAAAAGEVLAVVESAEIAAAKGEYLAALRTTELARVTFEREQRLWQRKVSAEQDFLKARTDWQEAQIRLDLSRQKLAAIGLGRAEIEALPRQPIEALRRQEVRAPIAGRITARPKSLGDAVSAEAEVYTLADLSTVWVELAVPPGDLAFVKEGSTVRVRGEGEAEGEGRVVFLSPVLDPETRSARAVVELPNPDGKWSPGGFATASVATEERRVDVLVPRAAVQEIGGESVVFVRTPEGFGKREVVLGRGDQEGVEVVFGLDPGERYAAANTFVLKAELGKSEAEHSH</sequence>
<evidence type="ECO:0008006" key="10">
    <source>
        <dbReference type="Google" id="ProtNLM"/>
    </source>
</evidence>
<dbReference type="InterPro" id="IPR058648">
    <property type="entry name" value="HH_CzcB-like"/>
</dbReference>
<evidence type="ECO:0000259" key="6">
    <source>
        <dbReference type="Pfam" id="PF25973"/>
    </source>
</evidence>
<dbReference type="Proteomes" id="UP001501588">
    <property type="component" value="Unassembled WGS sequence"/>
</dbReference>
<dbReference type="Pfam" id="PF25975">
    <property type="entry name" value="CzcB_C"/>
    <property type="match status" value="1"/>
</dbReference>
<evidence type="ECO:0000256" key="2">
    <source>
        <dbReference type="ARBA" id="ARBA00022448"/>
    </source>
</evidence>
<comment type="similarity">
    <text evidence="1">Belongs to the membrane fusion protein (MFP) (TC 8.A.1) family.</text>
</comment>
<dbReference type="Gene3D" id="1.10.287.470">
    <property type="entry name" value="Helix hairpin bin"/>
    <property type="match status" value="1"/>
</dbReference>
<feature type="domain" description="CzcB-like alpha-helical hairpin" evidence="4">
    <location>
        <begin position="157"/>
        <end position="215"/>
    </location>
</feature>
<accession>A0ABN1FL51</accession>
<proteinExistence type="inferred from homology"/>
<feature type="compositionally biased region" description="Gly residues" evidence="3">
    <location>
        <begin position="51"/>
        <end position="64"/>
    </location>
</feature>
<dbReference type="InterPro" id="IPR006143">
    <property type="entry name" value="RND_pump_MFP"/>
</dbReference>
<dbReference type="InterPro" id="IPR058792">
    <property type="entry name" value="Beta-barrel_RND_2"/>
</dbReference>
<dbReference type="InterPro" id="IPR058647">
    <property type="entry name" value="BSH_CzcB-like"/>
</dbReference>
<dbReference type="EMBL" id="BAAAFZ010000053">
    <property type="protein sequence ID" value="GAA0593114.1"/>
    <property type="molecule type" value="Genomic_DNA"/>
</dbReference>
<dbReference type="SUPFAM" id="SSF111369">
    <property type="entry name" value="HlyD-like secretion proteins"/>
    <property type="match status" value="1"/>
</dbReference>
<organism evidence="8 9">
    <name type="scientific">Craurococcus roseus</name>
    <dbReference type="NCBI Taxonomy" id="77585"/>
    <lineage>
        <taxon>Bacteria</taxon>
        <taxon>Pseudomonadati</taxon>
        <taxon>Pseudomonadota</taxon>
        <taxon>Alphaproteobacteria</taxon>
        <taxon>Acetobacterales</taxon>
        <taxon>Acetobacteraceae</taxon>
        <taxon>Craurococcus</taxon>
    </lineage>
</organism>
<evidence type="ECO:0000256" key="1">
    <source>
        <dbReference type="ARBA" id="ARBA00009477"/>
    </source>
</evidence>
<dbReference type="NCBIfam" id="TIGR01730">
    <property type="entry name" value="RND_mfp"/>
    <property type="match status" value="1"/>
</dbReference>
<dbReference type="PANTHER" id="PTHR30097">
    <property type="entry name" value="CATION EFFLUX SYSTEM PROTEIN CUSB"/>
    <property type="match status" value="1"/>
</dbReference>
<name>A0ABN1FL51_9PROT</name>
<feature type="region of interest" description="Disordered" evidence="3">
    <location>
        <begin position="45"/>
        <end position="77"/>
    </location>
</feature>
<feature type="domain" description="CusB-like beta-barrel" evidence="5">
    <location>
        <begin position="272"/>
        <end position="347"/>
    </location>
</feature>
<evidence type="ECO:0000313" key="8">
    <source>
        <dbReference type="EMBL" id="GAA0593114.1"/>
    </source>
</evidence>
<keyword evidence="2" id="KW-0813">Transport</keyword>
<evidence type="ECO:0000256" key="3">
    <source>
        <dbReference type="SAM" id="MobiDB-lite"/>
    </source>
</evidence>
<evidence type="ECO:0000259" key="5">
    <source>
        <dbReference type="Pfam" id="PF25954"/>
    </source>
</evidence>
<comment type="caution">
    <text evidence="8">The sequence shown here is derived from an EMBL/GenBank/DDBJ whole genome shotgun (WGS) entry which is preliminary data.</text>
</comment>
<reference evidence="8 9" key="1">
    <citation type="journal article" date="2019" name="Int. J. Syst. Evol. Microbiol.">
        <title>The Global Catalogue of Microorganisms (GCM) 10K type strain sequencing project: providing services to taxonomists for standard genome sequencing and annotation.</title>
        <authorList>
            <consortium name="The Broad Institute Genomics Platform"/>
            <consortium name="The Broad Institute Genome Sequencing Center for Infectious Disease"/>
            <person name="Wu L."/>
            <person name="Ma J."/>
        </authorList>
    </citation>
    <scope>NUCLEOTIDE SEQUENCE [LARGE SCALE GENOMIC DNA]</scope>
    <source>
        <strain evidence="8 9">JCM 9933</strain>
    </source>
</reference>
<evidence type="ECO:0000259" key="4">
    <source>
        <dbReference type="Pfam" id="PF25893"/>
    </source>
</evidence>
<dbReference type="InterPro" id="IPR058649">
    <property type="entry name" value="CzcB_C"/>
</dbReference>
<dbReference type="Gene3D" id="2.40.420.20">
    <property type="match status" value="1"/>
</dbReference>
<feature type="domain" description="CzcB-like barrel-sandwich hybrid" evidence="6">
    <location>
        <begin position="117"/>
        <end position="269"/>
    </location>
</feature>
<keyword evidence="9" id="KW-1185">Reference proteome</keyword>
<dbReference type="Pfam" id="PF25893">
    <property type="entry name" value="HH_CzcB"/>
    <property type="match status" value="1"/>
</dbReference>
<feature type="domain" description="CzcB-like C-terminal circularly permuted SH3-like" evidence="7">
    <location>
        <begin position="353"/>
        <end position="413"/>
    </location>
</feature>
<protein>
    <recommendedName>
        <fullName evidence="10">Efflux RND transporter periplasmic adaptor subunit</fullName>
    </recommendedName>
</protein>
<dbReference type="Pfam" id="PF25973">
    <property type="entry name" value="BSH_CzcB"/>
    <property type="match status" value="1"/>
</dbReference>
<evidence type="ECO:0000259" key="7">
    <source>
        <dbReference type="Pfam" id="PF25975"/>
    </source>
</evidence>
<evidence type="ECO:0000313" key="9">
    <source>
        <dbReference type="Proteomes" id="UP001501588"/>
    </source>
</evidence>
<dbReference type="PANTHER" id="PTHR30097:SF4">
    <property type="entry name" value="SLR6042 PROTEIN"/>
    <property type="match status" value="1"/>
</dbReference>
<dbReference type="Pfam" id="PF25954">
    <property type="entry name" value="Beta-barrel_RND_2"/>
    <property type="match status" value="1"/>
</dbReference>
<dbReference type="RefSeq" id="WP_343896610.1">
    <property type="nucleotide sequence ID" value="NZ_BAAAFZ010000053.1"/>
</dbReference>
<dbReference type="Gene3D" id="2.40.30.170">
    <property type="match status" value="1"/>
</dbReference>
<gene>
    <name evidence="8" type="ORF">GCM10009416_34420</name>
</gene>
<dbReference type="InterPro" id="IPR051909">
    <property type="entry name" value="MFP_Cation_Efflux"/>
</dbReference>